<keyword evidence="5" id="KW-0175">Coiled coil</keyword>
<evidence type="ECO:0000256" key="3">
    <source>
        <dbReference type="ARBA" id="ARBA00022801"/>
    </source>
</evidence>
<evidence type="ECO:0000259" key="7">
    <source>
        <dbReference type="PROSITE" id="PS51935"/>
    </source>
</evidence>
<comment type="caution">
    <text evidence="8">The sequence shown here is derived from an EMBL/GenBank/DDBJ whole genome shotgun (WGS) entry which is preliminary data.</text>
</comment>
<dbReference type="OrthoDB" id="5177647at2"/>
<evidence type="ECO:0000256" key="6">
    <source>
        <dbReference type="SAM" id="MobiDB-lite"/>
    </source>
</evidence>
<evidence type="ECO:0000256" key="5">
    <source>
        <dbReference type="SAM" id="Coils"/>
    </source>
</evidence>
<dbReference type="GO" id="GO:0008234">
    <property type="term" value="F:cysteine-type peptidase activity"/>
    <property type="evidence" value="ECO:0007669"/>
    <property type="project" value="UniProtKB-KW"/>
</dbReference>
<evidence type="ECO:0000256" key="2">
    <source>
        <dbReference type="ARBA" id="ARBA00022670"/>
    </source>
</evidence>
<dbReference type="SUPFAM" id="SSF54001">
    <property type="entry name" value="Cysteine proteinases"/>
    <property type="match status" value="1"/>
</dbReference>
<dbReference type="GO" id="GO:0006508">
    <property type="term" value="P:proteolysis"/>
    <property type="evidence" value="ECO:0007669"/>
    <property type="project" value="UniProtKB-KW"/>
</dbReference>
<reference evidence="8 9" key="1">
    <citation type="journal article" date="2014" name="Int. J. Syst. Evol. Microbiol.">
        <title>Streptomyces hoynatensis sp. nov., isolated from deep marine sediment.</title>
        <authorList>
            <person name="Veyisoglu A."/>
            <person name="Sahin N."/>
        </authorList>
    </citation>
    <scope>NUCLEOTIDE SEQUENCE [LARGE SCALE GENOMIC DNA]</scope>
    <source>
        <strain evidence="8 9">KCTC 29097</strain>
    </source>
</reference>
<keyword evidence="3" id="KW-0378">Hydrolase</keyword>
<evidence type="ECO:0000313" key="9">
    <source>
        <dbReference type="Proteomes" id="UP000272474"/>
    </source>
</evidence>
<dbReference type="PANTHER" id="PTHR47359">
    <property type="entry name" value="PEPTIDOGLYCAN DL-ENDOPEPTIDASE CWLO"/>
    <property type="match status" value="1"/>
</dbReference>
<feature type="domain" description="NlpC/P60" evidence="7">
    <location>
        <begin position="242"/>
        <end position="358"/>
    </location>
</feature>
<evidence type="ECO:0000256" key="1">
    <source>
        <dbReference type="ARBA" id="ARBA00007074"/>
    </source>
</evidence>
<name>A0A3A9ZEC7_9ACTN</name>
<accession>A0A3A9ZEC7</accession>
<dbReference type="AlphaFoldDB" id="A0A3A9ZEC7"/>
<evidence type="ECO:0000313" key="8">
    <source>
        <dbReference type="EMBL" id="RKN46832.1"/>
    </source>
</evidence>
<keyword evidence="4" id="KW-0788">Thiol protease</keyword>
<dbReference type="PANTHER" id="PTHR47359:SF3">
    <property type="entry name" value="NLP_P60 DOMAIN-CONTAINING PROTEIN-RELATED"/>
    <property type="match status" value="1"/>
</dbReference>
<feature type="coiled-coil region" evidence="5">
    <location>
        <begin position="162"/>
        <end position="217"/>
    </location>
</feature>
<keyword evidence="9" id="KW-1185">Reference proteome</keyword>
<dbReference type="InterPro" id="IPR000064">
    <property type="entry name" value="NLP_P60_dom"/>
</dbReference>
<organism evidence="8 9">
    <name type="scientific">Streptomyces hoynatensis</name>
    <dbReference type="NCBI Taxonomy" id="1141874"/>
    <lineage>
        <taxon>Bacteria</taxon>
        <taxon>Bacillati</taxon>
        <taxon>Actinomycetota</taxon>
        <taxon>Actinomycetes</taxon>
        <taxon>Kitasatosporales</taxon>
        <taxon>Streptomycetaceae</taxon>
        <taxon>Streptomyces</taxon>
    </lineage>
</organism>
<dbReference type="InterPro" id="IPR038765">
    <property type="entry name" value="Papain-like_cys_pep_sf"/>
</dbReference>
<dbReference type="EMBL" id="RBAL01000001">
    <property type="protein sequence ID" value="RKN46832.1"/>
    <property type="molecule type" value="Genomic_DNA"/>
</dbReference>
<feature type="coiled-coil region" evidence="5">
    <location>
        <begin position="60"/>
        <end position="115"/>
    </location>
</feature>
<comment type="similarity">
    <text evidence="1">Belongs to the peptidase C40 family.</text>
</comment>
<feature type="compositionally biased region" description="Basic residues" evidence="6">
    <location>
        <begin position="7"/>
        <end position="21"/>
    </location>
</feature>
<dbReference type="RefSeq" id="WP_120674400.1">
    <property type="nucleotide sequence ID" value="NZ_RBAL01000001.1"/>
</dbReference>
<gene>
    <name evidence="8" type="ORF">D7294_01035</name>
</gene>
<dbReference type="InterPro" id="IPR051794">
    <property type="entry name" value="PG_Endopeptidase_C40"/>
</dbReference>
<dbReference type="PROSITE" id="PS51935">
    <property type="entry name" value="NLPC_P60"/>
    <property type="match status" value="1"/>
</dbReference>
<keyword evidence="2" id="KW-0645">Protease</keyword>
<dbReference type="Gene3D" id="3.90.1720.10">
    <property type="entry name" value="endopeptidase domain like (from Nostoc punctiforme)"/>
    <property type="match status" value="1"/>
</dbReference>
<sequence length="358" mass="37805">MSQQRKSLWHRHRGAHRKRSRPSPITGPVLRTAAATLSLASLPFGADAALAEPAPAAADFAEVRDRVDALHHEAEEATERYNAATEAAAGAEARLERLQDLAARRTEELNAARDSLGARARAEYRLAGLPPSVQLALSSSPDDFLERAAVLDRAGDREAGTVREVRRQLRDLDQLRAEAGEQADALAGAREEAREERERVTERLAEAEQLLGTLTSAQRARVLGTAGAPAAARPEAPVAAPGPRAAAAVAFAYAQLGKPYGWGATGPDAYDCSGLTQAAWSSAGVALPRTSYRQVGAGTRVSRAELAPGDLVFYYSGYSHVALYVGGGQIIHASRPGAPVRVAPVDSMPFAAATRPAS</sequence>
<protein>
    <submittedName>
        <fullName evidence="8">NlpC/P60 family protein</fullName>
    </submittedName>
</protein>
<feature type="region of interest" description="Disordered" evidence="6">
    <location>
        <begin position="1"/>
        <end position="27"/>
    </location>
</feature>
<dbReference type="Proteomes" id="UP000272474">
    <property type="component" value="Unassembled WGS sequence"/>
</dbReference>
<evidence type="ECO:0000256" key="4">
    <source>
        <dbReference type="ARBA" id="ARBA00022807"/>
    </source>
</evidence>
<dbReference type="Pfam" id="PF00877">
    <property type="entry name" value="NLPC_P60"/>
    <property type="match status" value="1"/>
</dbReference>
<proteinExistence type="inferred from homology"/>